<dbReference type="InterPro" id="IPR036188">
    <property type="entry name" value="FAD/NAD-bd_sf"/>
</dbReference>
<dbReference type="EMBL" id="JBHLWP010000009">
    <property type="protein sequence ID" value="MFC0251943.1"/>
    <property type="molecule type" value="Genomic_DNA"/>
</dbReference>
<dbReference type="PANTHER" id="PTHR10668">
    <property type="entry name" value="PHYTOENE DEHYDROGENASE"/>
    <property type="match status" value="1"/>
</dbReference>
<dbReference type="Gene3D" id="3.50.50.60">
    <property type="entry name" value="FAD/NAD(P)-binding domain"/>
    <property type="match status" value="2"/>
</dbReference>
<dbReference type="Proteomes" id="UP001589773">
    <property type="component" value="Unassembled WGS sequence"/>
</dbReference>
<evidence type="ECO:0000313" key="5">
    <source>
        <dbReference type="EMBL" id="MFC0251943.1"/>
    </source>
</evidence>
<evidence type="ECO:0000256" key="1">
    <source>
        <dbReference type="ARBA" id="ARBA00037217"/>
    </source>
</evidence>
<evidence type="ECO:0000256" key="2">
    <source>
        <dbReference type="ARBA" id="ARBA00038825"/>
    </source>
</evidence>
<dbReference type="InterPro" id="IPR002937">
    <property type="entry name" value="Amino_oxidase"/>
</dbReference>
<feature type="domain" description="Amine oxidase" evidence="4">
    <location>
        <begin position="13"/>
        <end position="322"/>
    </location>
</feature>
<dbReference type="Pfam" id="PF01593">
    <property type="entry name" value="Amino_oxidase"/>
    <property type="match status" value="1"/>
</dbReference>
<reference evidence="5 6" key="1">
    <citation type="submission" date="2024-09" db="EMBL/GenBank/DDBJ databases">
        <authorList>
            <person name="Sun Q."/>
            <person name="Mori K."/>
        </authorList>
    </citation>
    <scope>NUCLEOTIDE SEQUENCE [LARGE SCALE GENOMIC DNA]</scope>
    <source>
        <strain evidence="5 6">CCM 7792</strain>
    </source>
</reference>
<evidence type="ECO:0000259" key="4">
    <source>
        <dbReference type="Pfam" id="PF01593"/>
    </source>
</evidence>
<evidence type="ECO:0000256" key="3">
    <source>
        <dbReference type="ARBA" id="ARBA00040298"/>
    </source>
</evidence>
<comment type="subunit">
    <text evidence="2">Interacts with COX5B; this interaction may contribute to localize PYROXD2 to the inner face of the inner mitochondrial membrane.</text>
</comment>
<evidence type="ECO:0000313" key="6">
    <source>
        <dbReference type="Proteomes" id="UP001589773"/>
    </source>
</evidence>
<dbReference type="PANTHER" id="PTHR10668:SF103">
    <property type="entry name" value="PYRIDINE NUCLEOTIDE-DISULFIDE OXIDOREDUCTASE DOMAIN-CONTAINING PROTEIN 2"/>
    <property type="match status" value="1"/>
</dbReference>
<gene>
    <name evidence="5" type="ORF">ACFFJK_08585</name>
</gene>
<name>A0ABV6FEI9_9BURK</name>
<accession>A0ABV6FEI9</accession>
<dbReference type="RefSeq" id="WP_379678769.1">
    <property type="nucleotide sequence ID" value="NZ_JBHLWP010000009.1"/>
</dbReference>
<comment type="caution">
    <text evidence="5">The sequence shown here is derived from an EMBL/GenBank/DDBJ whole genome shotgun (WGS) entry which is preliminary data.</text>
</comment>
<keyword evidence="6" id="KW-1185">Reference proteome</keyword>
<proteinExistence type="predicted"/>
<organism evidence="5 6">
    <name type="scientific">Massilia consociata</name>
    <dbReference type="NCBI Taxonomy" id="760117"/>
    <lineage>
        <taxon>Bacteria</taxon>
        <taxon>Pseudomonadati</taxon>
        <taxon>Pseudomonadota</taxon>
        <taxon>Betaproteobacteria</taxon>
        <taxon>Burkholderiales</taxon>
        <taxon>Oxalobacteraceae</taxon>
        <taxon>Telluria group</taxon>
        <taxon>Massilia</taxon>
    </lineage>
</organism>
<sequence>MRDAIIIGGGHNGLVCAYYLARAGLTVTVLEQRGVVGGAAVTEEFHPGFRNSVAAYTVSLLNPKVIRDMSLADHGLRIVERPLSNFLPLDDTCYLKVGAGRTAAEVARYSQRDAQRLEAYAAQLDMAADLLRDLVLQTPPNMVQGGWLHALPELIKAGRLGNRVGRLSLAAQRELLDLFTKSAGDYLDGWFESAPIKAAFGFDSVVGNYASPYTPGSAYVLLHHVFGEVNGKKGAWGHAIGGMGAITQAMAKSARTRGAEIRTGCAVREVLLAKGRATGVVTVDGERLDARVVVSNLNPRLLYTRLVDPAALPADFLRRMAAWRCGSGTFRMNVALSELPDFSCLPGKLMAEHHGSGIIIAPSLQYMERAYHDARSFGWSREPIVELLIPSTLDPTLAPPGQHVASLFCQHVAPELPDGSSWDAHRERVADLMIDTVDRYAPNFKRAVLGRQIMSPLDLERTFGLVGGDIFHGALGLDQLFAARPMLGHADYRGPVPGLYTCGSGTHPGGGVTGAPGHNAAREVLRDMKQARAMRNDD</sequence>
<comment type="function">
    <text evidence="1">Probable oxidoreductase that may play a role as regulator of mitochondrial function.</text>
</comment>
<protein>
    <recommendedName>
        <fullName evidence="3">Pyridine nucleotide-disulfide oxidoreductase domain-containing protein 2</fullName>
    </recommendedName>
</protein>
<dbReference type="SUPFAM" id="SSF51905">
    <property type="entry name" value="FAD/NAD(P)-binding domain"/>
    <property type="match status" value="1"/>
</dbReference>